<sequence length="156" mass="18283">MIRWIPPRSGGSFSFVLDYPARGRQLKDRNTLPKKVLHCGGEDSLKEGEEDSLRRLLSVSLPKTEVEVSASVLDLWIHLLLLLYRKSDRFRAKLRELFWRSFYRKYVSWNTALECRPRAGYVKCHHESEIEQVLGYRKEDGWLRKPATAHLPTSKI</sequence>
<dbReference type="AlphaFoldDB" id="A0A1I7XZZ1"/>
<dbReference type="WBParaSite" id="L893_g11231.t1">
    <property type="protein sequence ID" value="L893_g11231.t1"/>
    <property type="gene ID" value="L893_g11231"/>
</dbReference>
<accession>A0A1I7XZZ1</accession>
<evidence type="ECO:0000313" key="2">
    <source>
        <dbReference type="WBParaSite" id="L893_g11231.t1"/>
    </source>
</evidence>
<evidence type="ECO:0000313" key="1">
    <source>
        <dbReference type="Proteomes" id="UP000095287"/>
    </source>
</evidence>
<proteinExistence type="predicted"/>
<protein>
    <submittedName>
        <fullName evidence="2">Uncharacterized protein</fullName>
    </submittedName>
</protein>
<reference evidence="2" key="1">
    <citation type="submission" date="2016-11" db="UniProtKB">
        <authorList>
            <consortium name="WormBaseParasite"/>
        </authorList>
    </citation>
    <scope>IDENTIFICATION</scope>
</reference>
<name>A0A1I7XZZ1_9BILA</name>
<organism evidence="1 2">
    <name type="scientific">Steinernema glaseri</name>
    <dbReference type="NCBI Taxonomy" id="37863"/>
    <lineage>
        <taxon>Eukaryota</taxon>
        <taxon>Metazoa</taxon>
        <taxon>Ecdysozoa</taxon>
        <taxon>Nematoda</taxon>
        <taxon>Chromadorea</taxon>
        <taxon>Rhabditida</taxon>
        <taxon>Tylenchina</taxon>
        <taxon>Panagrolaimomorpha</taxon>
        <taxon>Strongyloidoidea</taxon>
        <taxon>Steinernematidae</taxon>
        <taxon>Steinernema</taxon>
    </lineage>
</organism>
<keyword evidence="1" id="KW-1185">Reference proteome</keyword>
<dbReference type="Proteomes" id="UP000095287">
    <property type="component" value="Unplaced"/>
</dbReference>